<evidence type="ECO:0000313" key="1">
    <source>
        <dbReference type="EMBL" id="KAI4312474.1"/>
    </source>
</evidence>
<evidence type="ECO:0000313" key="2">
    <source>
        <dbReference type="Proteomes" id="UP001057402"/>
    </source>
</evidence>
<comment type="caution">
    <text evidence="1">The sequence shown here is derived from an EMBL/GenBank/DDBJ whole genome shotgun (WGS) entry which is preliminary data.</text>
</comment>
<gene>
    <name evidence="1" type="ORF">MLD38_037280</name>
</gene>
<organism evidence="1 2">
    <name type="scientific">Melastoma candidum</name>
    <dbReference type="NCBI Taxonomy" id="119954"/>
    <lineage>
        <taxon>Eukaryota</taxon>
        <taxon>Viridiplantae</taxon>
        <taxon>Streptophyta</taxon>
        <taxon>Embryophyta</taxon>
        <taxon>Tracheophyta</taxon>
        <taxon>Spermatophyta</taxon>
        <taxon>Magnoliopsida</taxon>
        <taxon>eudicotyledons</taxon>
        <taxon>Gunneridae</taxon>
        <taxon>Pentapetalae</taxon>
        <taxon>rosids</taxon>
        <taxon>malvids</taxon>
        <taxon>Myrtales</taxon>
        <taxon>Melastomataceae</taxon>
        <taxon>Melastomatoideae</taxon>
        <taxon>Melastomateae</taxon>
        <taxon>Melastoma</taxon>
    </lineage>
</organism>
<accession>A0ACB9LMD4</accession>
<name>A0ACB9LMD4_9MYRT</name>
<protein>
    <submittedName>
        <fullName evidence="1">Uncharacterized protein</fullName>
    </submittedName>
</protein>
<sequence>MLLPGVPRPGGGGSMFPLTSPPAATSSDSTETTLSSPTSSDPSSPTTHSRRARTSSGEPMANRDGVRVENESRRKYLIIILTGFQMYNGITVARPSGVMLARICYQSYGCSL</sequence>
<dbReference type="Proteomes" id="UP001057402">
    <property type="component" value="Chromosome 11"/>
</dbReference>
<keyword evidence="2" id="KW-1185">Reference proteome</keyword>
<dbReference type="EMBL" id="CM042890">
    <property type="protein sequence ID" value="KAI4312474.1"/>
    <property type="molecule type" value="Genomic_DNA"/>
</dbReference>
<proteinExistence type="predicted"/>
<reference evidence="2" key="1">
    <citation type="journal article" date="2023" name="Front. Plant Sci.">
        <title>Chromosomal-level genome assembly of Melastoma candidum provides insights into trichome evolution.</title>
        <authorList>
            <person name="Zhong Y."/>
            <person name="Wu W."/>
            <person name="Sun C."/>
            <person name="Zou P."/>
            <person name="Liu Y."/>
            <person name="Dai S."/>
            <person name="Zhou R."/>
        </authorList>
    </citation>
    <scope>NUCLEOTIDE SEQUENCE [LARGE SCALE GENOMIC DNA]</scope>
</reference>